<reference evidence="1" key="1">
    <citation type="journal article" date="2014" name="Int. J. Syst. Evol. Microbiol.">
        <title>Complete genome sequence of Corynebacterium casei LMG S-19264T (=DSM 44701T), isolated from a smear-ripened cheese.</title>
        <authorList>
            <consortium name="US DOE Joint Genome Institute (JGI-PGF)"/>
            <person name="Walter F."/>
            <person name="Albersmeier A."/>
            <person name="Kalinowski J."/>
            <person name="Ruckert C."/>
        </authorList>
    </citation>
    <scope>NUCLEOTIDE SEQUENCE</scope>
    <source>
        <strain evidence="1">JCM 4369</strain>
    </source>
</reference>
<organism evidence="1 2">
    <name type="scientific">Streptomyces filipinensis</name>
    <dbReference type="NCBI Taxonomy" id="66887"/>
    <lineage>
        <taxon>Bacteria</taxon>
        <taxon>Bacillati</taxon>
        <taxon>Actinomycetota</taxon>
        <taxon>Actinomycetes</taxon>
        <taxon>Kitasatosporales</taxon>
        <taxon>Streptomycetaceae</taxon>
        <taxon>Streptomyces</taxon>
    </lineage>
</organism>
<evidence type="ECO:0000313" key="1">
    <source>
        <dbReference type="EMBL" id="GGV29007.1"/>
    </source>
</evidence>
<dbReference type="Proteomes" id="UP000618795">
    <property type="component" value="Unassembled WGS sequence"/>
</dbReference>
<sequence length="487" mass="52325">MVRSVRESYDVYGAASRLRVPVAAWRWATGSGLVPPPDAGPGMWSRAVVEATDPEAVRAALRGPMGAGVAADRLTEALGVPLPIRRPRVTASAVGHLVNAGLLVYLGGEAEFPDVHPDQVAVLARRRDLPALLDRHVPLGPDQAAQRLGVRRTEFDLIVGRLGWLSPVTSVDVDYKHHGGVTTVSLYDAREIALLEVIRPYVDWRAVRTITAGRRSPLAALDPVDREADRVLLTEVGRMARVGRAAVACWRRRHSDFPAPAGGTHVHPEFDRRAVVAWLLAHAKIAVPAEAPTASLVVALSGGRTHRFHIEDPHLLLADDAEREDRLSGWSTEEDAEALHGLTGREWGASVRRLTVPGTRPLAVLGDVRLVERFQPGSGGLHVTLSWPAGLRGAATEGSAGVARHGVPYVRPGQECACRRQDCGGLVVAVWCEEHGGIAPAMEWHVGGGIRCTALHRRRAGAERAGTAADWSELTEAAGPPEVLTYI</sequence>
<dbReference type="EMBL" id="BMTD01000035">
    <property type="protein sequence ID" value="GGV29007.1"/>
    <property type="molecule type" value="Genomic_DNA"/>
</dbReference>
<name>A0A918MF48_9ACTN</name>
<protein>
    <submittedName>
        <fullName evidence="1">Uncharacterized protein</fullName>
    </submittedName>
</protein>
<gene>
    <name evidence="1" type="ORF">GCM10010260_81850</name>
</gene>
<dbReference type="AlphaFoldDB" id="A0A918MF48"/>
<comment type="caution">
    <text evidence="1">The sequence shown here is derived from an EMBL/GenBank/DDBJ whole genome shotgun (WGS) entry which is preliminary data.</text>
</comment>
<evidence type="ECO:0000313" key="2">
    <source>
        <dbReference type="Proteomes" id="UP000618795"/>
    </source>
</evidence>
<proteinExistence type="predicted"/>
<keyword evidence="2" id="KW-1185">Reference proteome</keyword>
<reference evidence="1" key="2">
    <citation type="submission" date="2020-09" db="EMBL/GenBank/DDBJ databases">
        <authorList>
            <person name="Sun Q."/>
            <person name="Ohkuma M."/>
        </authorList>
    </citation>
    <scope>NUCLEOTIDE SEQUENCE</scope>
    <source>
        <strain evidence="1">JCM 4369</strain>
    </source>
</reference>
<accession>A0A918MF48</accession>